<accession>A0A1I0ESK0</accession>
<dbReference type="RefSeq" id="WP_074889673.1">
    <property type="nucleotide sequence ID" value="NZ_FOHW01000014.1"/>
</dbReference>
<name>A0A1I0ESK0_9PSED</name>
<dbReference type="EMBL" id="FOHW01000014">
    <property type="protein sequence ID" value="SET48204.1"/>
    <property type="molecule type" value="Genomic_DNA"/>
</dbReference>
<organism evidence="1 2">
    <name type="scientific">Pseudomonas graminis</name>
    <dbReference type="NCBI Taxonomy" id="158627"/>
    <lineage>
        <taxon>Bacteria</taxon>
        <taxon>Pseudomonadati</taxon>
        <taxon>Pseudomonadota</taxon>
        <taxon>Gammaproteobacteria</taxon>
        <taxon>Pseudomonadales</taxon>
        <taxon>Pseudomonadaceae</taxon>
        <taxon>Pseudomonas</taxon>
    </lineage>
</organism>
<evidence type="ECO:0000313" key="1">
    <source>
        <dbReference type="EMBL" id="SET48204.1"/>
    </source>
</evidence>
<reference evidence="1 2" key="1">
    <citation type="submission" date="2016-10" db="EMBL/GenBank/DDBJ databases">
        <authorList>
            <person name="de Groot N.N."/>
        </authorList>
    </citation>
    <scope>NUCLEOTIDE SEQUENCE [LARGE SCALE GENOMIC DNA]</scope>
    <source>
        <strain evidence="1 2">DSM 11363</strain>
    </source>
</reference>
<proteinExistence type="predicted"/>
<dbReference type="AlphaFoldDB" id="A0A1I0ESK0"/>
<evidence type="ECO:0000313" key="2">
    <source>
        <dbReference type="Proteomes" id="UP000182332"/>
    </source>
</evidence>
<protein>
    <submittedName>
        <fullName evidence="1">Uncharacterized protein</fullName>
    </submittedName>
</protein>
<dbReference type="OrthoDB" id="7065152at2"/>
<gene>
    <name evidence="1" type="ORF">SAMN05216197_114115</name>
</gene>
<dbReference type="Proteomes" id="UP000182332">
    <property type="component" value="Unassembled WGS sequence"/>
</dbReference>
<sequence length="209" mass="23102">MNKEERVYFESELLASLKSLKWPGLTLTAVKKGLKIRLGKDLVAQFDFQYLVKAQAYTLIGRVFGGTIFECCSKIIPPYKSNLGSDACFSFTTSGRQDKKFSANVYGTISAPKVEEVGAVCTHIRCALENHYIPLVAGCILPGQRTIEDVLASPTDYAYPALFIRCAIALKPEIISKEKLKEVKSNKKIIKNKDFDLGLLSVLEDLNAG</sequence>